<gene>
    <name evidence="1" type="ORF">HZH66_003867</name>
</gene>
<organism evidence="1 2">
    <name type="scientific">Vespula vulgaris</name>
    <name type="common">Yellow jacket</name>
    <name type="synonym">Wasp</name>
    <dbReference type="NCBI Taxonomy" id="7454"/>
    <lineage>
        <taxon>Eukaryota</taxon>
        <taxon>Metazoa</taxon>
        <taxon>Ecdysozoa</taxon>
        <taxon>Arthropoda</taxon>
        <taxon>Hexapoda</taxon>
        <taxon>Insecta</taxon>
        <taxon>Pterygota</taxon>
        <taxon>Neoptera</taxon>
        <taxon>Endopterygota</taxon>
        <taxon>Hymenoptera</taxon>
        <taxon>Apocrita</taxon>
        <taxon>Aculeata</taxon>
        <taxon>Vespoidea</taxon>
        <taxon>Vespidae</taxon>
        <taxon>Vespinae</taxon>
        <taxon>Vespula</taxon>
    </lineage>
</organism>
<dbReference type="AlphaFoldDB" id="A0A834KDW1"/>
<protein>
    <submittedName>
        <fullName evidence="1">Uncharacterized protein</fullName>
    </submittedName>
</protein>
<name>A0A834KDW1_VESVU</name>
<proteinExistence type="predicted"/>
<dbReference type="Proteomes" id="UP000614350">
    <property type="component" value="Unassembled WGS sequence"/>
</dbReference>
<evidence type="ECO:0000313" key="2">
    <source>
        <dbReference type="Proteomes" id="UP000614350"/>
    </source>
</evidence>
<evidence type="ECO:0000313" key="1">
    <source>
        <dbReference type="EMBL" id="KAF7404961.1"/>
    </source>
</evidence>
<accession>A0A834KDW1</accession>
<sequence length="69" mass="7358">MGLLCWAGCAGDSASVEIRKEKYAEVNVETSEKKERRIAAAASVICKRGKSSADGPIPPVVWISRLPGI</sequence>
<dbReference type="EMBL" id="JACSEA010000003">
    <property type="protein sequence ID" value="KAF7404961.1"/>
    <property type="molecule type" value="Genomic_DNA"/>
</dbReference>
<comment type="caution">
    <text evidence="1">The sequence shown here is derived from an EMBL/GenBank/DDBJ whole genome shotgun (WGS) entry which is preliminary data.</text>
</comment>
<reference evidence="1" key="1">
    <citation type="journal article" date="2020" name="G3 (Bethesda)">
        <title>High-Quality Assemblies for Three Invasive Social Wasps from the &lt;i&gt;Vespula&lt;/i&gt; Genus.</title>
        <authorList>
            <person name="Harrop T.W.R."/>
            <person name="Guhlin J."/>
            <person name="McLaughlin G.M."/>
            <person name="Permina E."/>
            <person name="Stockwell P."/>
            <person name="Gilligan J."/>
            <person name="Le Lec M.F."/>
            <person name="Gruber M.A.M."/>
            <person name="Quinn O."/>
            <person name="Lovegrove M."/>
            <person name="Duncan E.J."/>
            <person name="Remnant E.J."/>
            <person name="Van Eeckhoven J."/>
            <person name="Graham B."/>
            <person name="Knapp R.A."/>
            <person name="Langford K.W."/>
            <person name="Kronenberg Z."/>
            <person name="Press M.O."/>
            <person name="Eacker S.M."/>
            <person name="Wilson-Rankin E.E."/>
            <person name="Purcell J."/>
            <person name="Lester P.J."/>
            <person name="Dearden P.K."/>
        </authorList>
    </citation>
    <scope>NUCLEOTIDE SEQUENCE</scope>
    <source>
        <strain evidence="1">Marl-1</strain>
    </source>
</reference>
<keyword evidence="2" id="KW-1185">Reference proteome</keyword>